<dbReference type="PANTHER" id="PTHR31639:SF312">
    <property type="entry name" value="CYCLIN-LIKE F-BOX"/>
    <property type="match status" value="1"/>
</dbReference>
<feature type="domain" description="Retrovirus-related Pol polyprotein from transposon TNT 1-94-like beta-barrel" evidence="2">
    <location>
        <begin position="457"/>
        <end position="535"/>
    </location>
</feature>
<evidence type="ECO:0008006" key="6">
    <source>
        <dbReference type="Google" id="ProtNLM"/>
    </source>
</evidence>
<dbReference type="Proteomes" id="UP000224567">
    <property type="component" value="Unassembled WGS sequence"/>
</dbReference>
<protein>
    <recommendedName>
        <fullName evidence="6">F-box domain-containing protein</fullName>
    </recommendedName>
</protein>
<dbReference type="PANTHER" id="PTHR31639">
    <property type="entry name" value="F-BOX PROTEIN-LIKE"/>
    <property type="match status" value="1"/>
</dbReference>
<keyword evidence="5" id="KW-1185">Reference proteome</keyword>
<accession>A0A2G2WWH5</accession>
<dbReference type="InterPro" id="IPR032675">
    <property type="entry name" value="LRR_dom_sf"/>
</dbReference>
<reference evidence="4 5" key="1">
    <citation type="journal article" date="2017" name="Genome Biol.">
        <title>New reference genome sequences of hot pepper reveal the massive evolution of plant disease-resistance genes by retroduplication.</title>
        <authorList>
            <person name="Kim S."/>
            <person name="Park J."/>
            <person name="Yeom S.I."/>
            <person name="Kim Y.M."/>
            <person name="Seo E."/>
            <person name="Kim K.T."/>
            <person name="Kim M.S."/>
            <person name="Lee J.M."/>
            <person name="Cheong K."/>
            <person name="Shin H.S."/>
            <person name="Kim S.B."/>
            <person name="Han K."/>
            <person name="Lee J."/>
            <person name="Park M."/>
            <person name="Lee H.A."/>
            <person name="Lee H.Y."/>
            <person name="Lee Y."/>
            <person name="Oh S."/>
            <person name="Lee J.H."/>
            <person name="Choi E."/>
            <person name="Choi E."/>
            <person name="Lee S.E."/>
            <person name="Jeon J."/>
            <person name="Kim H."/>
            <person name="Choi G."/>
            <person name="Song H."/>
            <person name="Lee J."/>
            <person name="Lee S.C."/>
            <person name="Kwon J.K."/>
            <person name="Lee H.Y."/>
            <person name="Koo N."/>
            <person name="Hong Y."/>
            <person name="Kim R.W."/>
            <person name="Kang W.H."/>
            <person name="Huh J.H."/>
            <person name="Kang B.C."/>
            <person name="Yang T.J."/>
            <person name="Lee Y.H."/>
            <person name="Bennetzen J.L."/>
            <person name="Choi D."/>
        </authorList>
    </citation>
    <scope>NUCLEOTIDE SEQUENCE [LARGE SCALE GENOMIC DNA]</scope>
    <source>
        <strain evidence="5">cv. PBC81</strain>
    </source>
</reference>
<dbReference type="InterPro" id="IPR036047">
    <property type="entry name" value="F-box-like_dom_sf"/>
</dbReference>
<evidence type="ECO:0000259" key="1">
    <source>
        <dbReference type="Pfam" id="PF00646"/>
    </source>
</evidence>
<dbReference type="Pfam" id="PF00646">
    <property type="entry name" value="F-box"/>
    <property type="match status" value="1"/>
</dbReference>
<dbReference type="InterPro" id="IPR001810">
    <property type="entry name" value="F-box_dom"/>
</dbReference>
<dbReference type="Gene3D" id="3.80.10.10">
    <property type="entry name" value="Ribonuclease Inhibitor"/>
    <property type="match status" value="1"/>
</dbReference>
<dbReference type="STRING" id="33114.A0A2G2WWH5"/>
<dbReference type="SUPFAM" id="SSF52058">
    <property type="entry name" value="L domain-like"/>
    <property type="match status" value="1"/>
</dbReference>
<sequence>MFSKGVKVKQSGSDEDIISSLPRDLIACILGKVSVREAVRTSVLAKKWRFYYLYIPRIVFDNEFCEELDDSFEKKGFYIHELQCNQFDEIITKFLLLHPGELEKFKVCIPYDASTMVPYVDKWILYLSWRNIKKLTLTYNTLSTQSHKLPPYFFSCLELTSLKLKNFVLTPPLEFKGFLSLYKLILVGVDFTNNCFESFISSCPLLRRLVLRGCSGVHHYNISGSYLERLFIKADDNFQSISLEKAPNLSDVYLSPGKIVEGQEGNCVSDLVTFMGCLPKVKLLGFDSQFLQVSAKKFLFQSSTELNLEQVSSDLKLLDCTTPPLSKLHQVKLTNISGFDPELEFIRFLLFSSPSLVKMTILEHPQLESAAALEPNGFDVGMKLDQETLSRCYDNFEEDLSVEDDIEEQELGDTPTSTGQVMKLSKDGEELSLYRNLLGSKVILFKDMDNFQEDICLINSGTTHTIFKDKKYFSHLNMDKINVTTISGSADLIEGFGKAIIILLKGTKFIINNSMFSPKSRRNLMSFKDIHENGYHIKTFDEMNLEYLGIPRMSLGRHVLLKSFLLYLLACIGQRFVQLRHIP</sequence>
<name>A0A2G2WWH5_CAPBA</name>
<dbReference type="OrthoDB" id="1503514at2759"/>
<feature type="domain" description="F-box/LRR-repeat protein 15/At3g58940/PEG3-like LRR" evidence="3">
    <location>
        <begin position="120"/>
        <end position="322"/>
    </location>
</feature>
<evidence type="ECO:0000259" key="2">
    <source>
        <dbReference type="Pfam" id="PF22936"/>
    </source>
</evidence>
<dbReference type="EMBL" id="MLFT02000004">
    <property type="protein sequence ID" value="PHT49598.1"/>
    <property type="molecule type" value="Genomic_DNA"/>
</dbReference>
<dbReference type="SUPFAM" id="SSF81383">
    <property type="entry name" value="F-box domain"/>
    <property type="match status" value="1"/>
</dbReference>
<gene>
    <name evidence="4" type="ORF">CQW23_09345</name>
</gene>
<dbReference type="Pfam" id="PF24758">
    <property type="entry name" value="LRR_At5g56370"/>
    <property type="match status" value="1"/>
</dbReference>
<reference evidence="5" key="2">
    <citation type="journal article" date="2017" name="J. Anim. Genet.">
        <title>Multiple reference genome sequences of hot pepper reveal the massive evolution of plant disease resistance genes by retroduplication.</title>
        <authorList>
            <person name="Kim S."/>
            <person name="Park J."/>
            <person name="Yeom S.-I."/>
            <person name="Kim Y.-M."/>
            <person name="Seo E."/>
            <person name="Kim K.-T."/>
            <person name="Kim M.-S."/>
            <person name="Lee J.M."/>
            <person name="Cheong K."/>
            <person name="Shin H.-S."/>
            <person name="Kim S.-B."/>
            <person name="Han K."/>
            <person name="Lee J."/>
            <person name="Park M."/>
            <person name="Lee H.-A."/>
            <person name="Lee H.-Y."/>
            <person name="Lee Y."/>
            <person name="Oh S."/>
            <person name="Lee J.H."/>
            <person name="Choi E."/>
            <person name="Choi E."/>
            <person name="Lee S.E."/>
            <person name="Jeon J."/>
            <person name="Kim H."/>
            <person name="Choi G."/>
            <person name="Song H."/>
            <person name="Lee J."/>
            <person name="Lee S.-C."/>
            <person name="Kwon J.-K."/>
            <person name="Lee H.-Y."/>
            <person name="Koo N."/>
            <person name="Hong Y."/>
            <person name="Kim R.W."/>
            <person name="Kang W.-H."/>
            <person name="Huh J.H."/>
            <person name="Kang B.-C."/>
            <person name="Yang T.-J."/>
            <person name="Lee Y.-H."/>
            <person name="Bennetzen J.L."/>
            <person name="Choi D."/>
        </authorList>
    </citation>
    <scope>NUCLEOTIDE SEQUENCE [LARGE SCALE GENOMIC DNA]</scope>
    <source>
        <strain evidence="5">cv. PBC81</strain>
    </source>
</reference>
<comment type="caution">
    <text evidence="4">The sequence shown here is derived from an EMBL/GenBank/DDBJ whole genome shotgun (WGS) entry which is preliminary data.</text>
</comment>
<feature type="domain" description="F-box" evidence="1">
    <location>
        <begin position="18"/>
        <end position="49"/>
    </location>
</feature>
<dbReference type="InterPro" id="IPR055411">
    <property type="entry name" value="LRR_FXL15/At3g58940/PEG3-like"/>
</dbReference>
<dbReference type="AlphaFoldDB" id="A0A2G2WWH5"/>
<dbReference type="Pfam" id="PF22936">
    <property type="entry name" value="Pol_BBD"/>
    <property type="match status" value="1"/>
</dbReference>
<proteinExistence type="predicted"/>
<dbReference type="InterPro" id="IPR054722">
    <property type="entry name" value="PolX-like_BBD"/>
</dbReference>
<evidence type="ECO:0000259" key="3">
    <source>
        <dbReference type="Pfam" id="PF24758"/>
    </source>
</evidence>
<evidence type="ECO:0000313" key="5">
    <source>
        <dbReference type="Proteomes" id="UP000224567"/>
    </source>
</evidence>
<organism evidence="4 5">
    <name type="scientific">Capsicum baccatum</name>
    <name type="common">Peruvian pepper</name>
    <dbReference type="NCBI Taxonomy" id="33114"/>
    <lineage>
        <taxon>Eukaryota</taxon>
        <taxon>Viridiplantae</taxon>
        <taxon>Streptophyta</taxon>
        <taxon>Embryophyta</taxon>
        <taxon>Tracheophyta</taxon>
        <taxon>Spermatophyta</taxon>
        <taxon>Magnoliopsida</taxon>
        <taxon>eudicotyledons</taxon>
        <taxon>Gunneridae</taxon>
        <taxon>Pentapetalae</taxon>
        <taxon>asterids</taxon>
        <taxon>lamiids</taxon>
        <taxon>Solanales</taxon>
        <taxon>Solanaceae</taxon>
        <taxon>Solanoideae</taxon>
        <taxon>Capsiceae</taxon>
        <taxon>Capsicum</taxon>
    </lineage>
</organism>
<evidence type="ECO:0000313" key="4">
    <source>
        <dbReference type="EMBL" id="PHT49598.1"/>
    </source>
</evidence>